<comment type="caution">
    <text evidence="2">The sequence shown here is derived from an EMBL/GenBank/DDBJ whole genome shotgun (WGS) entry which is preliminary data.</text>
</comment>
<dbReference type="STRING" id="1314790.A0A1Y1XWA0"/>
<gene>
    <name evidence="2" type="ORF">K493DRAFT_340269</name>
</gene>
<dbReference type="PROSITE" id="PS51257">
    <property type="entry name" value="PROKAR_LIPOPROTEIN"/>
    <property type="match status" value="1"/>
</dbReference>
<dbReference type="EMBL" id="MCFE01000404">
    <property type="protein sequence ID" value="ORX90040.1"/>
    <property type="molecule type" value="Genomic_DNA"/>
</dbReference>
<feature type="chain" id="PRO_5012146680" evidence="1">
    <location>
        <begin position="20"/>
        <end position="215"/>
    </location>
</feature>
<dbReference type="OrthoDB" id="3255642at2759"/>
<protein>
    <submittedName>
        <fullName evidence="2">Uncharacterized protein</fullName>
    </submittedName>
</protein>
<name>A0A1Y1XWA0_9FUNG</name>
<dbReference type="Proteomes" id="UP000193498">
    <property type="component" value="Unassembled WGS sequence"/>
</dbReference>
<keyword evidence="3" id="KW-1185">Reference proteome</keyword>
<dbReference type="AlphaFoldDB" id="A0A1Y1XWA0"/>
<evidence type="ECO:0000313" key="2">
    <source>
        <dbReference type="EMBL" id="ORX90040.1"/>
    </source>
</evidence>
<evidence type="ECO:0000313" key="3">
    <source>
        <dbReference type="Proteomes" id="UP000193498"/>
    </source>
</evidence>
<dbReference type="InParanoid" id="A0A1Y1XWA0"/>
<accession>A0A1Y1XWA0</accession>
<evidence type="ECO:0000256" key="1">
    <source>
        <dbReference type="SAM" id="SignalP"/>
    </source>
</evidence>
<proteinExistence type="predicted"/>
<reference evidence="2 3" key="1">
    <citation type="submission" date="2016-07" db="EMBL/GenBank/DDBJ databases">
        <title>Pervasive Adenine N6-methylation of Active Genes in Fungi.</title>
        <authorList>
            <consortium name="DOE Joint Genome Institute"/>
            <person name="Mondo S.J."/>
            <person name="Dannebaum R.O."/>
            <person name="Kuo R.C."/>
            <person name="Labutti K."/>
            <person name="Haridas S."/>
            <person name="Kuo A."/>
            <person name="Salamov A."/>
            <person name="Ahrendt S.R."/>
            <person name="Lipzen A."/>
            <person name="Sullivan W."/>
            <person name="Andreopoulos W.B."/>
            <person name="Clum A."/>
            <person name="Lindquist E."/>
            <person name="Daum C."/>
            <person name="Ramamoorthy G.K."/>
            <person name="Gryganskyi A."/>
            <person name="Culley D."/>
            <person name="Magnuson J.K."/>
            <person name="James T.Y."/>
            <person name="O'Malley M.A."/>
            <person name="Stajich J.E."/>
            <person name="Spatafora J.W."/>
            <person name="Visel A."/>
            <person name="Grigoriev I.V."/>
        </authorList>
    </citation>
    <scope>NUCLEOTIDE SEQUENCE [LARGE SCALE GENOMIC DNA]</scope>
    <source>
        <strain evidence="2 3">CBS 931.73</strain>
    </source>
</reference>
<feature type="signal peptide" evidence="1">
    <location>
        <begin position="1"/>
        <end position="19"/>
    </location>
</feature>
<organism evidence="2 3">
    <name type="scientific">Basidiobolus meristosporus CBS 931.73</name>
    <dbReference type="NCBI Taxonomy" id="1314790"/>
    <lineage>
        <taxon>Eukaryota</taxon>
        <taxon>Fungi</taxon>
        <taxon>Fungi incertae sedis</taxon>
        <taxon>Zoopagomycota</taxon>
        <taxon>Entomophthoromycotina</taxon>
        <taxon>Basidiobolomycetes</taxon>
        <taxon>Basidiobolales</taxon>
        <taxon>Basidiobolaceae</taxon>
        <taxon>Basidiobolus</taxon>
    </lineage>
</organism>
<keyword evidence="1" id="KW-0732">Signal</keyword>
<sequence length="215" mass="24506">MRLSNLLGLVSLCLVGVLACEKECKIAMDNEFASLYTPVIMEQFHSLEQNIVSTMSPQVKEFPELEKVISRAVEGIRHEALRELNNIMHHGIFDKYHARCYRTELEGCPNYYCEEVCGSPGSIIYYLDDVLSRTRLGVAEKLQILTEEGSGFEEDMWKEAEKILSHKYDTASIENLRSALQQDISSFHQSAEHICSSECFEKWSPGLIAKLQTFD</sequence>